<keyword evidence="2" id="KW-1133">Transmembrane helix</keyword>
<organism evidence="3 4">
    <name type="scientific">Halodesulfovibrio aestuarii</name>
    <dbReference type="NCBI Taxonomy" id="126333"/>
    <lineage>
        <taxon>Bacteria</taxon>
        <taxon>Pseudomonadati</taxon>
        <taxon>Thermodesulfobacteriota</taxon>
        <taxon>Desulfovibrionia</taxon>
        <taxon>Desulfovibrionales</taxon>
        <taxon>Desulfovibrionaceae</taxon>
        <taxon>Halodesulfovibrio</taxon>
    </lineage>
</organism>
<protein>
    <recommendedName>
        <fullName evidence="5">DUF2730 family protein</fullName>
    </recommendedName>
</protein>
<keyword evidence="2" id="KW-0472">Membrane</keyword>
<accession>A0A8G2C7A6</accession>
<keyword evidence="2" id="KW-0812">Transmembrane</keyword>
<proteinExistence type="predicted"/>
<name>A0A8G2C7A6_9BACT</name>
<evidence type="ECO:0000313" key="3">
    <source>
        <dbReference type="EMBL" id="SHI60462.1"/>
    </source>
</evidence>
<dbReference type="Proteomes" id="UP000184001">
    <property type="component" value="Unassembled WGS sequence"/>
</dbReference>
<comment type="caution">
    <text evidence="3">The sequence shown here is derived from an EMBL/GenBank/DDBJ whole genome shotgun (WGS) entry which is preliminary data.</text>
</comment>
<evidence type="ECO:0008006" key="5">
    <source>
        <dbReference type="Google" id="ProtNLM"/>
    </source>
</evidence>
<gene>
    <name evidence="3" type="ORF">SAMN05660830_00434</name>
</gene>
<dbReference type="InterPro" id="IPR020269">
    <property type="entry name" value="Phage_Mu_Releasin"/>
</dbReference>
<sequence length="114" mass="12926">MEHWDTILRLIPLALCIVQGLFGWGLWSLSKRFVSTDDCEKCRKKLGEDVAAMKSRQTAIESSIRELPSKTELHELALTMKDLQGELKAMQASVETLKTMTDRQEEYLLNGAAK</sequence>
<dbReference type="AlphaFoldDB" id="A0A8G2C7A6"/>
<evidence type="ECO:0000313" key="4">
    <source>
        <dbReference type="Proteomes" id="UP000184001"/>
    </source>
</evidence>
<dbReference type="EMBL" id="FQZR01000002">
    <property type="protein sequence ID" value="SHI60462.1"/>
    <property type="molecule type" value="Genomic_DNA"/>
</dbReference>
<evidence type="ECO:0000256" key="1">
    <source>
        <dbReference type="SAM" id="Coils"/>
    </source>
</evidence>
<dbReference type="RefSeq" id="WP_020001567.1">
    <property type="nucleotide sequence ID" value="NZ_CP192217.1"/>
</dbReference>
<reference evidence="3 4" key="1">
    <citation type="submission" date="2016-11" db="EMBL/GenBank/DDBJ databases">
        <authorList>
            <person name="Varghese N."/>
            <person name="Submissions S."/>
        </authorList>
    </citation>
    <scope>NUCLEOTIDE SEQUENCE [LARGE SCALE GENOMIC DNA]</scope>
    <source>
        <strain evidence="3 4">DSM 17919</strain>
    </source>
</reference>
<feature type="transmembrane region" description="Helical" evidence="2">
    <location>
        <begin position="6"/>
        <end position="27"/>
    </location>
</feature>
<keyword evidence="1" id="KW-0175">Coiled coil</keyword>
<dbReference type="Pfam" id="PF10805">
    <property type="entry name" value="DUF2730"/>
    <property type="match status" value="1"/>
</dbReference>
<evidence type="ECO:0000256" key="2">
    <source>
        <dbReference type="SAM" id="Phobius"/>
    </source>
</evidence>
<feature type="coiled-coil region" evidence="1">
    <location>
        <begin position="73"/>
        <end position="100"/>
    </location>
</feature>